<keyword evidence="5" id="KW-1185">Reference proteome</keyword>
<dbReference type="AlphaFoldDB" id="A0AAD1MQM5"/>
<dbReference type="InterPro" id="IPR023346">
    <property type="entry name" value="Lysozyme-like_dom_sf"/>
</dbReference>
<feature type="region of interest" description="Disordered" evidence="1">
    <location>
        <begin position="31"/>
        <end position="55"/>
    </location>
</feature>
<sequence>MRLHHHVRGMRRAAPTLLAVIALTVGCSASAEPAAPTAPPAAAAPSPAPPRPVPPTLRVASNPAQIADDLVADERALRDPSAPEATVLAAARRQQLAYRALGHHPEWDPIARPRIPQPLLEIYDRNVSARRQLTSLSRGDAKATLPAWRITAPPPADELLGYYRKAEKAFGVGWNYLAAINMVETAFGRIAGVSTAGAQGPMQFMPGTFAAYGAGGDIRSPHDSIMAAGRYLAANNFARNPDAALWRYNNSNEYVRAVSDYAAVLARDPAAFAGYYRWDVYYNSTAGEVVLPVGYSADRPIPVAEYLAAHPRVPPVVRVAGRSEQVLHRLLAARNSAADEQVPEKSDIVSRQFLGVPYRANTLVGSAVQPEELVVDLEAVDCFTYVDYVEALKRADDREQFIDRLIEVRYKDGLVGFRHRKHFFTDWAAATPPIATDVTADLGAESVSVAKRLNRKDDGGVFLPGLPEVPREVTYIPSETIDDTVVGGLQTGDYIGAYAEDGGLDVTHVGIFVDAPDGPVIRNASSLRANNKVVDEPLSDYVRTIPGIVVLRPTQ</sequence>
<gene>
    <name evidence="4" type="ORF">MLIT_08610</name>
</gene>
<evidence type="ECO:0000256" key="1">
    <source>
        <dbReference type="SAM" id="MobiDB-lite"/>
    </source>
</evidence>
<dbReference type="Proteomes" id="UP000466607">
    <property type="component" value="Chromosome"/>
</dbReference>
<feature type="compositionally biased region" description="Pro residues" evidence="1">
    <location>
        <begin position="46"/>
        <end position="55"/>
    </location>
</feature>
<dbReference type="EMBL" id="AP022586">
    <property type="protein sequence ID" value="BBY15269.1"/>
    <property type="molecule type" value="Genomic_DNA"/>
</dbReference>
<evidence type="ECO:0000259" key="3">
    <source>
        <dbReference type="Pfam" id="PF01464"/>
    </source>
</evidence>
<name>A0AAD1MQM5_9MYCO</name>
<dbReference type="InterPro" id="IPR038765">
    <property type="entry name" value="Papain-like_cys_pep_sf"/>
</dbReference>
<dbReference type="InterPro" id="IPR010846">
    <property type="entry name" value="AmiA-like"/>
</dbReference>
<feature type="signal peptide" evidence="2">
    <location>
        <begin position="1"/>
        <end position="31"/>
    </location>
</feature>
<dbReference type="SUPFAM" id="SSF54001">
    <property type="entry name" value="Cysteine proteinases"/>
    <property type="match status" value="1"/>
</dbReference>
<evidence type="ECO:0000313" key="4">
    <source>
        <dbReference type="EMBL" id="BBY15269.1"/>
    </source>
</evidence>
<dbReference type="PROSITE" id="PS51257">
    <property type="entry name" value="PROKAR_LIPOPROTEIN"/>
    <property type="match status" value="1"/>
</dbReference>
<evidence type="ECO:0000256" key="2">
    <source>
        <dbReference type="SAM" id="SignalP"/>
    </source>
</evidence>
<dbReference type="Gene3D" id="1.10.530.10">
    <property type="match status" value="1"/>
</dbReference>
<dbReference type="SUPFAM" id="SSF53955">
    <property type="entry name" value="Lysozyme-like"/>
    <property type="match status" value="1"/>
</dbReference>
<feature type="chain" id="PRO_5042242261" description="Transglycosylase SLT domain-containing protein" evidence="2">
    <location>
        <begin position="32"/>
        <end position="555"/>
    </location>
</feature>
<organism evidence="4 5">
    <name type="scientific">Mycolicibacterium litorale</name>
    <dbReference type="NCBI Taxonomy" id="758802"/>
    <lineage>
        <taxon>Bacteria</taxon>
        <taxon>Bacillati</taxon>
        <taxon>Actinomycetota</taxon>
        <taxon>Actinomycetes</taxon>
        <taxon>Mycobacteriales</taxon>
        <taxon>Mycobacteriaceae</taxon>
        <taxon>Mycolicibacterium</taxon>
    </lineage>
</organism>
<dbReference type="CDD" id="cd13399">
    <property type="entry name" value="Slt35-like"/>
    <property type="match status" value="1"/>
</dbReference>
<evidence type="ECO:0000313" key="5">
    <source>
        <dbReference type="Proteomes" id="UP000466607"/>
    </source>
</evidence>
<reference evidence="4 5" key="1">
    <citation type="journal article" date="2019" name="Emerg. Microbes Infect.">
        <title>Comprehensive subspecies identification of 175 nontuberculous mycobacteria species based on 7547 genomic profiles.</title>
        <authorList>
            <person name="Matsumoto Y."/>
            <person name="Kinjo T."/>
            <person name="Motooka D."/>
            <person name="Nabeya D."/>
            <person name="Jung N."/>
            <person name="Uechi K."/>
            <person name="Horii T."/>
            <person name="Iida T."/>
            <person name="Fujita J."/>
            <person name="Nakamura S."/>
        </authorList>
    </citation>
    <scope>NUCLEOTIDE SEQUENCE [LARGE SCALE GENOMIC DNA]</scope>
    <source>
        <strain evidence="4 5">JCM 17423</strain>
    </source>
</reference>
<protein>
    <recommendedName>
        <fullName evidence="3">Transglycosylase SLT domain-containing protein</fullName>
    </recommendedName>
</protein>
<keyword evidence="2" id="KW-0732">Signal</keyword>
<dbReference type="RefSeq" id="WP_407664700.1">
    <property type="nucleotide sequence ID" value="NZ_AP022586.1"/>
</dbReference>
<dbReference type="Pfam" id="PF07313">
    <property type="entry name" value="AmiA-like"/>
    <property type="match status" value="1"/>
</dbReference>
<proteinExistence type="predicted"/>
<feature type="compositionally biased region" description="Low complexity" evidence="1">
    <location>
        <begin position="31"/>
        <end position="45"/>
    </location>
</feature>
<accession>A0AAD1MQM5</accession>
<dbReference type="Pfam" id="PF01464">
    <property type="entry name" value="SLT"/>
    <property type="match status" value="1"/>
</dbReference>
<dbReference type="Gene3D" id="1.10.3670.10">
    <property type="entry name" value="Putative xylanase like domain"/>
    <property type="match status" value="1"/>
</dbReference>
<dbReference type="InterPro" id="IPR008258">
    <property type="entry name" value="Transglycosylase_SLT_dom_1"/>
</dbReference>
<feature type="domain" description="Transglycosylase SLT" evidence="3">
    <location>
        <begin position="162"/>
        <end position="255"/>
    </location>
</feature>
<dbReference type="Gene3D" id="2.30.260.10">
    <property type="entry name" value="putative xylanase like domain"/>
    <property type="match status" value="1"/>
</dbReference>